<sequence length="246" mass="26730">MMSIPQAQLIDGRKTFIPLENNPEVLSRLCSNLGLEPGLTFHDVLSTSPELLAWVPRPIHALILLADSPIYFAARSAIIPTIPEYQGFGAHEPVIWMKQTIGHACGLMALLHTVFNLDENYLTPGSELDALRQRAIELPPAGRADLLYTSAFLEKAHMDAAATGATTAPLPQDETHHHFVAFVKKDHKVWELNGGMNGPLLRGTLEDEDLLSERGLAMTVQDYLDAAAQGGYGGMSIVAVAGKETQ</sequence>
<dbReference type="GeneID" id="83178748"/>
<dbReference type="PRINTS" id="PR00707">
    <property type="entry name" value="UBCTHYDRLASE"/>
</dbReference>
<keyword evidence="6 8" id="KW-0788">Thiol protease</keyword>
<dbReference type="InterPro" id="IPR001578">
    <property type="entry name" value="Peptidase_C12_UCH"/>
</dbReference>
<evidence type="ECO:0000313" key="11">
    <source>
        <dbReference type="Proteomes" id="UP001150904"/>
    </source>
</evidence>
<evidence type="ECO:0000256" key="7">
    <source>
        <dbReference type="PROSITE-ProRule" id="PRU01393"/>
    </source>
</evidence>
<reference evidence="10" key="2">
    <citation type="journal article" date="2023" name="IMA Fungus">
        <title>Comparative genomic study of the Penicillium genus elucidates a diverse pangenome and 15 lateral gene transfer events.</title>
        <authorList>
            <person name="Petersen C."/>
            <person name="Sorensen T."/>
            <person name="Nielsen M.R."/>
            <person name="Sondergaard T.E."/>
            <person name="Sorensen J.L."/>
            <person name="Fitzpatrick D.A."/>
            <person name="Frisvad J.C."/>
            <person name="Nielsen K.L."/>
        </authorList>
    </citation>
    <scope>NUCLEOTIDE SEQUENCE</scope>
    <source>
        <strain evidence="10">IBT 15544</strain>
    </source>
</reference>
<name>A0A9W9N4R2_9EURO</name>
<evidence type="ECO:0000259" key="9">
    <source>
        <dbReference type="PROSITE" id="PS52048"/>
    </source>
</evidence>
<dbReference type="InterPro" id="IPR036959">
    <property type="entry name" value="Peptidase_C12_UCH_sf"/>
</dbReference>
<evidence type="ECO:0000256" key="8">
    <source>
        <dbReference type="RuleBase" id="RU361215"/>
    </source>
</evidence>
<organism evidence="10 11">
    <name type="scientific">Penicillium cinerascens</name>
    <dbReference type="NCBI Taxonomy" id="70096"/>
    <lineage>
        <taxon>Eukaryota</taxon>
        <taxon>Fungi</taxon>
        <taxon>Dikarya</taxon>
        <taxon>Ascomycota</taxon>
        <taxon>Pezizomycotina</taxon>
        <taxon>Eurotiomycetes</taxon>
        <taxon>Eurotiomycetidae</taxon>
        <taxon>Eurotiales</taxon>
        <taxon>Aspergillaceae</taxon>
        <taxon>Penicillium</taxon>
    </lineage>
</organism>
<dbReference type="GO" id="GO:0016579">
    <property type="term" value="P:protein deubiquitination"/>
    <property type="evidence" value="ECO:0007669"/>
    <property type="project" value="TreeGrafter"/>
</dbReference>
<dbReference type="PANTHER" id="PTHR10589">
    <property type="entry name" value="UBIQUITIN CARBOXYL-TERMINAL HYDROLASE"/>
    <property type="match status" value="1"/>
</dbReference>
<evidence type="ECO:0000256" key="5">
    <source>
        <dbReference type="ARBA" id="ARBA00022801"/>
    </source>
</evidence>
<protein>
    <recommendedName>
        <fullName evidence="8">Ubiquitin carboxyl-terminal hydrolase</fullName>
        <ecNumber evidence="8">3.4.19.12</ecNumber>
    </recommendedName>
</protein>
<comment type="catalytic activity">
    <reaction evidence="1 8">
        <text>Thiol-dependent hydrolysis of ester, thioester, amide, peptide and isopeptide bonds formed by the C-terminal Gly of ubiquitin (a 76-residue protein attached to proteins as an intracellular targeting signal).</text>
        <dbReference type="EC" id="3.4.19.12"/>
    </reaction>
</comment>
<dbReference type="Pfam" id="PF01088">
    <property type="entry name" value="Peptidase_C12"/>
    <property type="match status" value="1"/>
</dbReference>
<feature type="domain" description="UCH catalytic" evidence="9">
    <location>
        <begin position="15"/>
        <end position="242"/>
    </location>
</feature>
<dbReference type="Gene3D" id="3.40.532.10">
    <property type="entry name" value="Peptidase C12, ubiquitin carboxyl-terminal hydrolase"/>
    <property type="match status" value="1"/>
</dbReference>
<dbReference type="OrthoDB" id="427186at2759"/>
<comment type="caution">
    <text evidence="10">The sequence shown here is derived from an EMBL/GenBank/DDBJ whole genome shotgun (WGS) entry which is preliminary data.</text>
</comment>
<dbReference type="EMBL" id="JAPQKR010000008">
    <property type="protein sequence ID" value="KAJ5212739.1"/>
    <property type="molecule type" value="Genomic_DNA"/>
</dbReference>
<dbReference type="GO" id="GO:0006511">
    <property type="term" value="P:ubiquitin-dependent protein catabolic process"/>
    <property type="evidence" value="ECO:0007669"/>
    <property type="project" value="UniProtKB-UniRule"/>
</dbReference>
<dbReference type="SUPFAM" id="SSF54001">
    <property type="entry name" value="Cysteine proteinases"/>
    <property type="match status" value="1"/>
</dbReference>
<evidence type="ECO:0000256" key="1">
    <source>
        <dbReference type="ARBA" id="ARBA00000707"/>
    </source>
</evidence>
<dbReference type="EC" id="3.4.19.12" evidence="8"/>
<dbReference type="RefSeq" id="XP_058310909.1">
    <property type="nucleotide sequence ID" value="XM_058451447.1"/>
</dbReference>
<keyword evidence="3 8" id="KW-0645">Protease</keyword>
<evidence type="ECO:0000256" key="3">
    <source>
        <dbReference type="ARBA" id="ARBA00022670"/>
    </source>
</evidence>
<dbReference type="GO" id="GO:0004843">
    <property type="term" value="F:cysteine-type deubiquitinase activity"/>
    <property type="evidence" value="ECO:0007669"/>
    <property type="project" value="UniProtKB-EC"/>
</dbReference>
<evidence type="ECO:0000256" key="2">
    <source>
        <dbReference type="ARBA" id="ARBA00009326"/>
    </source>
</evidence>
<dbReference type="PANTHER" id="PTHR10589:SF17">
    <property type="entry name" value="UBIQUITIN CARBOXYL-TERMINAL HYDROLASE"/>
    <property type="match status" value="1"/>
</dbReference>
<comment type="similarity">
    <text evidence="2 7 8">Belongs to the peptidase C12 family.</text>
</comment>
<proteinExistence type="inferred from homology"/>
<evidence type="ECO:0000256" key="6">
    <source>
        <dbReference type="ARBA" id="ARBA00022807"/>
    </source>
</evidence>
<keyword evidence="5 8" id="KW-0378">Hydrolase</keyword>
<evidence type="ECO:0000313" key="10">
    <source>
        <dbReference type="EMBL" id="KAJ5212739.1"/>
    </source>
</evidence>
<evidence type="ECO:0000256" key="4">
    <source>
        <dbReference type="ARBA" id="ARBA00022786"/>
    </source>
</evidence>
<reference evidence="10" key="1">
    <citation type="submission" date="2022-12" db="EMBL/GenBank/DDBJ databases">
        <authorList>
            <person name="Petersen C."/>
        </authorList>
    </citation>
    <scope>NUCLEOTIDE SEQUENCE</scope>
    <source>
        <strain evidence="10">IBT 15544</strain>
    </source>
</reference>
<keyword evidence="11" id="KW-1185">Reference proteome</keyword>
<keyword evidence="4 8" id="KW-0833">Ubl conjugation pathway</keyword>
<gene>
    <name evidence="10" type="ORF">N7498_004385</name>
</gene>
<dbReference type="InterPro" id="IPR038765">
    <property type="entry name" value="Papain-like_cys_pep_sf"/>
</dbReference>
<comment type="caution">
    <text evidence="7">Lacks conserved residue(s) required for the propagation of feature annotation.</text>
</comment>
<dbReference type="Proteomes" id="UP001150904">
    <property type="component" value="Unassembled WGS sequence"/>
</dbReference>
<dbReference type="PROSITE" id="PS52048">
    <property type="entry name" value="UCH_DOMAIN"/>
    <property type="match status" value="1"/>
</dbReference>
<dbReference type="AlphaFoldDB" id="A0A9W9N4R2"/>
<accession>A0A9W9N4R2</accession>
<dbReference type="GO" id="GO:0005737">
    <property type="term" value="C:cytoplasm"/>
    <property type="evidence" value="ECO:0007669"/>
    <property type="project" value="TreeGrafter"/>
</dbReference>